<feature type="domain" description="Ig-like" evidence="1">
    <location>
        <begin position="10"/>
        <end position="98"/>
    </location>
</feature>
<proteinExistence type="predicted"/>
<dbReference type="EMBL" id="CAJPVJ010000022">
    <property type="protein sequence ID" value="CAG2158574.1"/>
    <property type="molecule type" value="Genomic_DNA"/>
</dbReference>
<dbReference type="Proteomes" id="UP000728032">
    <property type="component" value="Unassembled WGS sequence"/>
</dbReference>
<keyword evidence="3" id="KW-1185">Reference proteome</keyword>
<accession>A0A7R9L855</accession>
<sequence length="478" mass="54258">MSLEMMFLSPLTGTTRLVEGERAHFECTYDSSYDPNLQIEFLFNGKPLISGSRYHIFCEFGYISLDIAYVYPEDSGNYSVRASDMFGEEITSIDLKVEGQESIQTQSMHSQALPQLQAFDAEYSNTVTEEKLHFERPVFTSHIQNIDNLLEGDSAHFECQLIPVGDPTLIIAWFHNKTPLKTGSRFITTTDFGYISLDILVVQPEDSGVYLIRATNSLGEAVTTASMAVKAKPAVQFQTQYPEGLQQIQALERFKYTKPDEEREHWFEGPVFTTALVGPNDLMEGEAAHFECQAEPVGDPDLEFIWYLNGKELLMGSRIRTSHDFGYICLDIADTVPRDSGIYTVKAINKSGEAITSSTLRIKGQTVIDIQCRHPEAFMQTQVLESNVQKVDRRVDESYERPVFTQKLLSEVNLKEDNYMTIEAQVEPSDDERLTVEWYKNGRPLVLGSRINTRFDFGLISLEIMDLIIEDSGFYTCR</sequence>
<evidence type="ECO:0000313" key="3">
    <source>
        <dbReference type="Proteomes" id="UP000728032"/>
    </source>
</evidence>
<dbReference type="PROSITE" id="PS50835">
    <property type="entry name" value="IG_LIKE"/>
    <property type="match status" value="4"/>
</dbReference>
<dbReference type="Gene3D" id="2.60.40.10">
    <property type="entry name" value="Immunoglobulins"/>
    <property type="match status" value="4"/>
</dbReference>
<dbReference type="EMBL" id="OC914847">
    <property type="protein sequence ID" value="CAD7636752.1"/>
    <property type="molecule type" value="Genomic_DNA"/>
</dbReference>
<dbReference type="InterPro" id="IPR003598">
    <property type="entry name" value="Ig_sub2"/>
</dbReference>
<reference evidence="2" key="1">
    <citation type="submission" date="2020-11" db="EMBL/GenBank/DDBJ databases">
        <authorList>
            <person name="Tran Van P."/>
        </authorList>
    </citation>
    <scope>NUCLEOTIDE SEQUENCE</scope>
</reference>
<feature type="domain" description="Ig-like" evidence="1">
    <location>
        <begin position="270"/>
        <end position="361"/>
    </location>
</feature>
<dbReference type="InterPro" id="IPR013783">
    <property type="entry name" value="Ig-like_fold"/>
</dbReference>
<dbReference type="PANTHER" id="PTHR47633">
    <property type="entry name" value="IMMUNOGLOBULIN"/>
    <property type="match status" value="1"/>
</dbReference>
<dbReference type="InterPro" id="IPR003599">
    <property type="entry name" value="Ig_sub"/>
</dbReference>
<dbReference type="SMART" id="SM00409">
    <property type="entry name" value="IG"/>
    <property type="match status" value="3"/>
</dbReference>
<dbReference type="SUPFAM" id="SSF48726">
    <property type="entry name" value="Immunoglobulin"/>
    <property type="match status" value="4"/>
</dbReference>
<dbReference type="Pfam" id="PF07679">
    <property type="entry name" value="I-set"/>
    <property type="match status" value="4"/>
</dbReference>
<dbReference type="CDD" id="cd00096">
    <property type="entry name" value="Ig"/>
    <property type="match status" value="1"/>
</dbReference>
<evidence type="ECO:0000259" key="1">
    <source>
        <dbReference type="PROSITE" id="PS50835"/>
    </source>
</evidence>
<organism evidence="2">
    <name type="scientific">Oppiella nova</name>
    <dbReference type="NCBI Taxonomy" id="334625"/>
    <lineage>
        <taxon>Eukaryota</taxon>
        <taxon>Metazoa</taxon>
        <taxon>Ecdysozoa</taxon>
        <taxon>Arthropoda</taxon>
        <taxon>Chelicerata</taxon>
        <taxon>Arachnida</taxon>
        <taxon>Acari</taxon>
        <taxon>Acariformes</taxon>
        <taxon>Sarcoptiformes</taxon>
        <taxon>Oribatida</taxon>
        <taxon>Brachypylina</taxon>
        <taxon>Oppioidea</taxon>
        <taxon>Oppiidae</taxon>
        <taxon>Oppiella</taxon>
    </lineage>
</organism>
<dbReference type="PANTHER" id="PTHR47633:SF4">
    <property type="entry name" value="MYOPALLADIN ISOFORM X1"/>
    <property type="match status" value="1"/>
</dbReference>
<dbReference type="AlphaFoldDB" id="A0A7R9L855"/>
<evidence type="ECO:0000313" key="2">
    <source>
        <dbReference type="EMBL" id="CAD7636752.1"/>
    </source>
</evidence>
<dbReference type="OrthoDB" id="6612025at2759"/>
<gene>
    <name evidence="2" type="ORF">ONB1V03_LOCUS397</name>
</gene>
<dbReference type="InterPro" id="IPR013098">
    <property type="entry name" value="Ig_I-set"/>
</dbReference>
<dbReference type="InterPro" id="IPR007110">
    <property type="entry name" value="Ig-like_dom"/>
</dbReference>
<feature type="domain" description="Ig-like" evidence="1">
    <location>
        <begin position="402"/>
        <end position="478"/>
    </location>
</feature>
<dbReference type="FunFam" id="2.60.40.10:FF:000962">
    <property type="entry name" value="titin isoform X1"/>
    <property type="match status" value="1"/>
</dbReference>
<dbReference type="SMART" id="SM00408">
    <property type="entry name" value="IGc2"/>
    <property type="match status" value="2"/>
</dbReference>
<dbReference type="InterPro" id="IPR036179">
    <property type="entry name" value="Ig-like_dom_sf"/>
</dbReference>
<feature type="domain" description="Ig-like" evidence="1">
    <location>
        <begin position="137"/>
        <end position="228"/>
    </location>
</feature>
<dbReference type="FunFam" id="2.60.40.10:FF:000119">
    <property type="entry name" value="Sallimus, isoform P"/>
    <property type="match status" value="2"/>
</dbReference>
<protein>
    <recommendedName>
        <fullName evidence="1">Ig-like domain-containing protein</fullName>
    </recommendedName>
</protein>
<name>A0A7R9L855_9ACAR</name>